<organism evidence="1 2">
    <name type="scientific">Ponticoccus litoralis</name>
    <dbReference type="NCBI Taxonomy" id="422297"/>
    <lineage>
        <taxon>Bacteria</taxon>
        <taxon>Pseudomonadati</taxon>
        <taxon>Pseudomonadota</taxon>
        <taxon>Alphaproteobacteria</taxon>
        <taxon>Rhodobacterales</taxon>
        <taxon>Roseobacteraceae</taxon>
        <taxon>Ponticoccus</taxon>
    </lineage>
</organism>
<dbReference type="AlphaFoldDB" id="A0AAW9SQR1"/>
<name>A0AAW9SQR1_9RHOB</name>
<accession>A0AAW9SQR1</accession>
<dbReference type="Pfam" id="PF03745">
    <property type="entry name" value="DUF309"/>
    <property type="match status" value="1"/>
</dbReference>
<dbReference type="Proteomes" id="UP001428774">
    <property type="component" value="Unassembled WGS sequence"/>
</dbReference>
<dbReference type="InterPro" id="IPR005500">
    <property type="entry name" value="DUF309"/>
</dbReference>
<protein>
    <submittedName>
        <fullName evidence="1">DUF309 domain-containing protein</fullName>
    </submittedName>
</protein>
<gene>
    <name evidence="1" type="ORF">ABFB10_20095</name>
</gene>
<evidence type="ECO:0000313" key="1">
    <source>
        <dbReference type="EMBL" id="MEN9062937.1"/>
    </source>
</evidence>
<comment type="caution">
    <text evidence="1">The sequence shown here is derived from an EMBL/GenBank/DDBJ whole genome shotgun (WGS) entry which is preliminary data.</text>
</comment>
<dbReference type="EMBL" id="JBDNCH010000002">
    <property type="protein sequence ID" value="MEN9062937.1"/>
    <property type="molecule type" value="Genomic_DNA"/>
</dbReference>
<dbReference type="InterPro" id="IPR023203">
    <property type="entry name" value="TTHA0068_sf"/>
</dbReference>
<evidence type="ECO:0000313" key="2">
    <source>
        <dbReference type="Proteomes" id="UP001428774"/>
    </source>
</evidence>
<proteinExistence type="predicted"/>
<dbReference type="Gene3D" id="1.10.3450.10">
    <property type="entry name" value="TTHA0068-like"/>
    <property type="match status" value="1"/>
</dbReference>
<reference evidence="1 2" key="1">
    <citation type="submission" date="2024-05" db="EMBL/GenBank/DDBJ databases">
        <title>Genome sequence of Ponticoccus litoralis KCCM 90028.</title>
        <authorList>
            <person name="Kim J.M."/>
            <person name="Lee J.K."/>
            <person name="Choi B.J."/>
            <person name="Bayburt H."/>
            <person name="Baek J.H."/>
            <person name="Jeon C.O."/>
        </authorList>
    </citation>
    <scope>NUCLEOTIDE SEQUENCE [LARGE SCALE GENOMIC DNA]</scope>
    <source>
        <strain evidence="1 2">KCCM 90028</strain>
    </source>
</reference>
<dbReference type="RefSeq" id="WP_347167866.1">
    <property type="nucleotide sequence ID" value="NZ_JBDNCH010000002.1"/>
</dbReference>
<keyword evidence="2" id="KW-1185">Reference proteome</keyword>
<sequence length="143" mass="15746">MSFPRPVAYIPGQTPRHPEGLFEALRATVRPGMSEGALADCDALRAGLYYLDEGLFWEAHEVLEPVWMACPPNSAARQVAQALIQIANARLKLRMGRRQAAARIAALAGRHVTEVRHAGGEAPLGQSLESLERRLEALRQDLR</sequence>
<dbReference type="SUPFAM" id="SSF140663">
    <property type="entry name" value="TTHA0068-like"/>
    <property type="match status" value="1"/>
</dbReference>